<name>A0A2T4UP73_9MICO</name>
<keyword evidence="2" id="KW-1185">Reference proteome</keyword>
<accession>A0A2T4UP73</accession>
<organism evidence="1 2">
    <name type="scientific">Rathayibacter caricis DSM 15933</name>
    <dbReference type="NCBI Taxonomy" id="1328867"/>
    <lineage>
        <taxon>Bacteria</taxon>
        <taxon>Bacillati</taxon>
        <taxon>Actinomycetota</taxon>
        <taxon>Actinomycetes</taxon>
        <taxon>Micrococcales</taxon>
        <taxon>Microbacteriaceae</taxon>
        <taxon>Rathayibacter</taxon>
    </lineage>
</organism>
<dbReference type="AlphaFoldDB" id="A0A2T4UP73"/>
<comment type="caution">
    <text evidence="1">The sequence shown here is derived from an EMBL/GenBank/DDBJ whole genome shotgun (WGS) entry which is preliminary data.</text>
</comment>
<proteinExistence type="predicted"/>
<evidence type="ECO:0000313" key="2">
    <source>
        <dbReference type="Proteomes" id="UP000241085"/>
    </source>
</evidence>
<evidence type="ECO:0000313" key="1">
    <source>
        <dbReference type="EMBL" id="PTL71314.1"/>
    </source>
</evidence>
<sequence length="88" mass="9853">MTEQQQTDAVATYGAAVTAYLTPLTRIDIAKAVAPPLDCEEVTGIAHLLKKAGHHEAADWWLFMHSTQGNIDEFDDHADYWKEADPWL</sequence>
<protein>
    <submittedName>
        <fullName evidence="1">Uncharacterized protein</fullName>
    </submittedName>
</protein>
<dbReference type="RefSeq" id="WP_107576123.1">
    <property type="nucleotide sequence ID" value="NZ_PZPL01000002.1"/>
</dbReference>
<dbReference type="Proteomes" id="UP000241085">
    <property type="component" value="Unassembled WGS sequence"/>
</dbReference>
<dbReference type="EMBL" id="PZPL01000002">
    <property type="protein sequence ID" value="PTL71314.1"/>
    <property type="molecule type" value="Genomic_DNA"/>
</dbReference>
<reference evidence="1 2" key="1">
    <citation type="submission" date="2018-03" db="EMBL/GenBank/DDBJ databases">
        <title>Bacteriophage NCPPB3778 and a type I-E CRISPR drive the evolution of the US Biological Select Agent, Rathayibacter toxicus.</title>
        <authorList>
            <person name="Davis E.W.II."/>
            <person name="Tabima J.F."/>
            <person name="Weisberg A.J."/>
            <person name="Dantas Lopes L."/>
            <person name="Wiseman M.S."/>
            <person name="Wiseman M.S."/>
            <person name="Pupko T."/>
            <person name="Belcher M.S."/>
            <person name="Sechler A.J."/>
            <person name="Tancos M.A."/>
            <person name="Schroeder B.K."/>
            <person name="Murray T.D."/>
            <person name="Luster D.G."/>
            <person name="Schneider W.L."/>
            <person name="Rogers E."/>
            <person name="Andreote F.D."/>
            <person name="Grunwald N.J."/>
            <person name="Putnam M.L."/>
            <person name="Chang J.H."/>
        </authorList>
    </citation>
    <scope>NUCLEOTIDE SEQUENCE [LARGE SCALE GENOMIC DNA]</scope>
    <source>
        <strain evidence="1 2">DSM 15933</strain>
    </source>
</reference>
<gene>
    <name evidence="1" type="ORF">C1I63_19010</name>
</gene>